<dbReference type="AlphaFoldDB" id="A0A1I7X5Y9"/>
<accession>A0A1I7X5Y9</accession>
<organism evidence="1 2">
    <name type="scientific">Heterorhabditis bacteriophora</name>
    <name type="common">Entomopathogenic nematode worm</name>
    <dbReference type="NCBI Taxonomy" id="37862"/>
    <lineage>
        <taxon>Eukaryota</taxon>
        <taxon>Metazoa</taxon>
        <taxon>Ecdysozoa</taxon>
        <taxon>Nematoda</taxon>
        <taxon>Chromadorea</taxon>
        <taxon>Rhabditida</taxon>
        <taxon>Rhabditina</taxon>
        <taxon>Rhabditomorpha</taxon>
        <taxon>Strongyloidea</taxon>
        <taxon>Heterorhabditidae</taxon>
        <taxon>Heterorhabditis</taxon>
    </lineage>
</organism>
<evidence type="ECO:0000313" key="1">
    <source>
        <dbReference type="Proteomes" id="UP000095283"/>
    </source>
</evidence>
<evidence type="ECO:0000313" key="2">
    <source>
        <dbReference type="WBParaSite" id="Hba_13019"/>
    </source>
</evidence>
<name>A0A1I7X5Y9_HETBA</name>
<dbReference type="WBParaSite" id="Hba_13019">
    <property type="protein sequence ID" value="Hba_13019"/>
    <property type="gene ID" value="Hba_13019"/>
</dbReference>
<protein>
    <submittedName>
        <fullName evidence="2">Uncharacterized protein</fullName>
    </submittedName>
</protein>
<proteinExistence type="predicted"/>
<reference evidence="2" key="1">
    <citation type="submission" date="2016-11" db="UniProtKB">
        <authorList>
            <consortium name="WormBaseParasite"/>
        </authorList>
    </citation>
    <scope>IDENTIFICATION</scope>
</reference>
<keyword evidence="1" id="KW-1185">Reference proteome</keyword>
<dbReference type="Proteomes" id="UP000095283">
    <property type="component" value="Unplaced"/>
</dbReference>
<sequence length="51" mass="5892">MEGQKTTEISVNIKNFSQRLLDIGHGQQGKGNVHYGRMELNRLNQFPKQHL</sequence>